<dbReference type="GeneID" id="29125056"/>
<dbReference type="OrthoDB" id="10878at10239"/>
<evidence type="ECO:0000313" key="2">
    <source>
        <dbReference type="Proteomes" id="UP000201371"/>
    </source>
</evidence>
<dbReference type="RefSeq" id="YP_009301148.1">
    <property type="nucleotide sequence ID" value="NC_031230.1"/>
</dbReference>
<organism evidence="1 2">
    <name type="scientific">Gordonia phage Yvonnetastic</name>
    <dbReference type="NCBI Taxonomy" id="1821566"/>
    <lineage>
        <taxon>Viruses</taxon>
        <taxon>Duplodnaviria</taxon>
        <taxon>Heunggongvirae</taxon>
        <taxon>Uroviricota</taxon>
        <taxon>Caudoviricetes</taxon>
        <taxon>Yvonnevirus</taxon>
        <taxon>Yvonnevirus yvonnetastic</taxon>
        <taxon>Gordonia virus Yvonnetastic</taxon>
    </lineage>
</organism>
<protein>
    <submittedName>
        <fullName evidence="1">Uncharacterized protein</fullName>
    </submittedName>
</protein>
<evidence type="ECO:0000313" key="1">
    <source>
        <dbReference type="EMBL" id="AMS02638.1"/>
    </source>
</evidence>
<sequence length="84" mass="9986">MMATVTEYRCLECGMTWIWRNTTEGLRGYDRVNKAHDDNVRPTYPCRGKRKWGCTKTFWARGWKCGGCQTKYHEFWEAQRDGKA</sequence>
<dbReference type="KEGG" id="vg:29125056"/>
<dbReference type="EMBL" id="KU963248">
    <property type="protein sequence ID" value="AMS02638.1"/>
    <property type="molecule type" value="Genomic_DNA"/>
</dbReference>
<proteinExistence type="predicted"/>
<keyword evidence="2" id="KW-1185">Reference proteome</keyword>
<gene>
    <name evidence="1" type="primary">94</name>
    <name evidence="1" type="ORF">SEA_YVONNETASTIC_94</name>
</gene>
<name>A0A142K955_9CAUD</name>
<reference evidence="2" key="1">
    <citation type="submission" date="2016-03" db="EMBL/GenBank/DDBJ databases">
        <authorList>
            <person name="Ploux O."/>
        </authorList>
    </citation>
    <scope>NUCLEOTIDE SEQUENCE [LARGE SCALE GENOMIC DNA]</scope>
</reference>
<accession>A0A142K955</accession>
<dbReference type="Proteomes" id="UP000201371">
    <property type="component" value="Segment"/>
</dbReference>